<feature type="domain" description="GH16" evidence="5">
    <location>
        <begin position="22"/>
        <end position="271"/>
    </location>
</feature>
<dbReference type="InterPro" id="IPR050546">
    <property type="entry name" value="Glycosyl_Hydrlase_16"/>
</dbReference>
<dbReference type="GO" id="GO:0005975">
    <property type="term" value="P:carbohydrate metabolic process"/>
    <property type="evidence" value="ECO:0007669"/>
    <property type="project" value="InterPro"/>
</dbReference>
<evidence type="ECO:0000259" key="5">
    <source>
        <dbReference type="PROSITE" id="PS51762"/>
    </source>
</evidence>
<dbReference type="SUPFAM" id="SSF49899">
    <property type="entry name" value="Concanavalin A-like lectins/glucanases"/>
    <property type="match status" value="1"/>
</dbReference>
<dbReference type="PROSITE" id="PS51762">
    <property type="entry name" value="GH16_2"/>
    <property type="match status" value="1"/>
</dbReference>
<reference evidence="6 7" key="1">
    <citation type="submission" date="2024-01" db="EMBL/GenBank/DDBJ databases">
        <title>A draft genome for a cacao thread blight-causing isolate of Paramarasmius palmivorus.</title>
        <authorList>
            <person name="Baruah I.K."/>
            <person name="Bukari Y."/>
            <person name="Amoako-Attah I."/>
            <person name="Meinhardt L.W."/>
            <person name="Bailey B.A."/>
            <person name="Cohen S.P."/>
        </authorList>
    </citation>
    <scope>NUCLEOTIDE SEQUENCE [LARGE SCALE GENOMIC DNA]</scope>
    <source>
        <strain evidence="6 7">GH-12</strain>
    </source>
</reference>
<evidence type="ECO:0000256" key="3">
    <source>
        <dbReference type="ARBA" id="ARBA00023295"/>
    </source>
</evidence>
<dbReference type="InterPro" id="IPR000757">
    <property type="entry name" value="Beta-glucanase-like"/>
</dbReference>
<name>A0AAW0E6G9_9AGAR</name>
<gene>
    <name evidence="6" type="ORF">VNI00_000591</name>
</gene>
<feature type="chain" id="PRO_5043653920" description="GH16 domain-containing protein" evidence="4">
    <location>
        <begin position="18"/>
        <end position="281"/>
    </location>
</feature>
<dbReference type="PANTHER" id="PTHR10963:SF22">
    <property type="entry name" value="GLYCOSIDASE CRH2-RELATED"/>
    <property type="match status" value="1"/>
</dbReference>
<dbReference type="InterPro" id="IPR013320">
    <property type="entry name" value="ConA-like_dom_sf"/>
</dbReference>
<dbReference type="GO" id="GO:0031505">
    <property type="term" value="P:fungal-type cell wall organization"/>
    <property type="evidence" value="ECO:0007669"/>
    <property type="project" value="TreeGrafter"/>
</dbReference>
<evidence type="ECO:0000256" key="2">
    <source>
        <dbReference type="ARBA" id="ARBA00022801"/>
    </source>
</evidence>
<evidence type="ECO:0000256" key="4">
    <source>
        <dbReference type="SAM" id="SignalP"/>
    </source>
</evidence>
<protein>
    <recommendedName>
        <fullName evidence="5">GH16 domain-containing protein</fullName>
    </recommendedName>
</protein>
<dbReference type="GO" id="GO:0016757">
    <property type="term" value="F:glycosyltransferase activity"/>
    <property type="evidence" value="ECO:0007669"/>
    <property type="project" value="TreeGrafter"/>
</dbReference>
<accession>A0AAW0E6G9</accession>
<sequence length="281" mass="30613">MLQSSFLFLLFILPSLALLIPTRSGSDPDPRCQPIKTTFDKPSSLSHINDPDPFTSPFICLGSRDSCKLSPEGGLELHLLPPEGPVTRKGNLNDVVSDGATVNSTFSFNYGKVIFEIQAATVPGTVTAPILYDAISMNSGDTIQGDELDWELLGAHPKTCQTNMFSPKPQDSSPHYGMFNGKHRLPSGSGSIANVHSYSIARDADKIVWSVDGVDVRVQRREDSEVDGVLLWPRHEMKISLGAWDASYAVGTSNWAGGPIIWEDVKEPIKAVVKSVSLECW</sequence>
<dbReference type="EMBL" id="JAYKXP010000002">
    <property type="protein sequence ID" value="KAK7060858.1"/>
    <property type="molecule type" value="Genomic_DNA"/>
</dbReference>
<proteinExistence type="predicted"/>
<dbReference type="GO" id="GO:0009277">
    <property type="term" value="C:fungal-type cell wall"/>
    <property type="evidence" value="ECO:0007669"/>
    <property type="project" value="TreeGrafter"/>
</dbReference>
<evidence type="ECO:0000313" key="6">
    <source>
        <dbReference type="EMBL" id="KAK7060858.1"/>
    </source>
</evidence>
<comment type="caution">
    <text evidence="6">The sequence shown here is derived from an EMBL/GenBank/DDBJ whole genome shotgun (WGS) entry which is preliminary data.</text>
</comment>
<evidence type="ECO:0000313" key="7">
    <source>
        <dbReference type="Proteomes" id="UP001383192"/>
    </source>
</evidence>
<dbReference type="Gene3D" id="2.60.120.200">
    <property type="match status" value="1"/>
</dbReference>
<dbReference type="Pfam" id="PF00722">
    <property type="entry name" value="Glyco_hydro_16"/>
    <property type="match status" value="1"/>
</dbReference>
<dbReference type="GO" id="GO:0004553">
    <property type="term" value="F:hydrolase activity, hydrolyzing O-glycosyl compounds"/>
    <property type="evidence" value="ECO:0007669"/>
    <property type="project" value="InterPro"/>
</dbReference>
<dbReference type="AlphaFoldDB" id="A0AAW0E6G9"/>
<organism evidence="6 7">
    <name type="scientific">Paramarasmius palmivorus</name>
    <dbReference type="NCBI Taxonomy" id="297713"/>
    <lineage>
        <taxon>Eukaryota</taxon>
        <taxon>Fungi</taxon>
        <taxon>Dikarya</taxon>
        <taxon>Basidiomycota</taxon>
        <taxon>Agaricomycotina</taxon>
        <taxon>Agaricomycetes</taxon>
        <taxon>Agaricomycetidae</taxon>
        <taxon>Agaricales</taxon>
        <taxon>Marasmiineae</taxon>
        <taxon>Marasmiaceae</taxon>
        <taxon>Paramarasmius</taxon>
    </lineage>
</organism>
<dbReference type="Proteomes" id="UP001383192">
    <property type="component" value="Unassembled WGS sequence"/>
</dbReference>
<keyword evidence="3" id="KW-0326">Glycosidase</keyword>
<feature type="signal peptide" evidence="4">
    <location>
        <begin position="1"/>
        <end position="17"/>
    </location>
</feature>
<keyword evidence="2" id="KW-0378">Hydrolase</keyword>
<evidence type="ECO:0000256" key="1">
    <source>
        <dbReference type="ARBA" id="ARBA00022729"/>
    </source>
</evidence>
<keyword evidence="7" id="KW-1185">Reference proteome</keyword>
<keyword evidence="1 4" id="KW-0732">Signal</keyword>
<dbReference type="PANTHER" id="PTHR10963">
    <property type="entry name" value="GLYCOSYL HYDROLASE-RELATED"/>
    <property type="match status" value="1"/>
</dbReference>